<evidence type="ECO:0000256" key="1">
    <source>
        <dbReference type="ARBA" id="ARBA00022485"/>
    </source>
</evidence>
<dbReference type="AlphaFoldDB" id="A0A7G5E710"/>
<dbReference type="RefSeq" id="WP_182330499.1">
    <property type="nucleotide sequence ID" value="NZ_CP058555.1"/>
</dbReference>
<name>A0A7G5E710_9SPHI</name>
<evidence type="ECO:0000256" key="3">
    <source>
        <dbReference type="ARBA" id="ARBA00023002"/>
    </source>
</evidence>
<keyword evidence="1" id="KW-0004">4Fe-4S</keyword>
<sequence>MKRFLIIAVLFCSFACGKKDIIDLPPVVDLDSIPDPEDVDPGQVFDVVIYGGTMSGIMAAVEVVNSGKTAVLINPVGSSLGGVTTNGLGVTDLSNPKSIGGLSKEFYTALYTYYQNPSNWKYGQLASYENLQRSAIDGMMLWFEPKAAQTVMRQFLEKYKIVIIESSRLDLNKGVNKNTKKAITSITMESGLKIKGRFFIDATYEGDLMAKAGVKYTVGRESNSLYGETFNGIQRGTQSTSIYQFQDGIRSGSDFLRLPFADGTADNKVQAYCYRMCLTDEPSNRVLISKPTDYNESDYELVFSHINNNPGKFLFFNDFKKLPNNKTDSNNSGPISTDYVGQNYAYPDGDYVLREAISKKHKSYQLGLLWTLANHPKVPVNIRNYYKRWGLAKDEFTDNGNWPNQLYVREARRMISDYVMTERNCLGINQAPFSVGMADYPIDSHVVQRYVDEQGFIRNEGLIYGRVNKPYGIDYRSIIPSKSDCINLFVPICLSATHAAYGSIRMEPVFMTLGQSAACAAVKCLELNISSIQDLAYSNLKPRLESRNVVLSY</sequence>
<dbReference type="GO" id="GO:0046872">
    <property type="term" value="F:metal ion binding"/>
    <property type="evidence" value="ECO:0007669"/>
    <property type="project" value="UniProtKB-KW"/>
</dbReference>
<proteinExistence type="predicted"/>
<evidence type="ECO:0000256" key="5">
    <source>
        <dbReference type="ARBA" id="ARBA00023014"/>
    </source>
</evidence>
<dbReference type="PANTHER" id="PTHR43498:SF1">
    <property type="entry name" value="COB--COM HETERODISULFIDE REDUCTASE IRON-SULFUR SUBUNIT A"/>
    <property type="match status" value="1"/>
</dbReference>
<keyword evidence="2" id="KW-0479">Metal-binding</keyword>
<evidence type="ECO:0000313" key="6">
    <source>
        <dbReference type="EMBL" id="QMV69785.1"/>
    </source>
</evidence>
<dbReference type="Pfam" id="PF12831">
    <property type="entry name" value="FAD_oxidored"/>
    <property type="match status" value="1"/>
</dbReference>
<dbReference type="GO" id="GO:0016491">
    <property type="term" value="F:oxidoreductase activity"/>
    <property type="evidence" value="ECO:0007669"/>
    <property type="project" value="UniProtKB-KW"/>
</dbReference>
<evidence type="ECO:0000256" key="2">
    <source>
        <dbReference type="ARBA" id="ARBA00022723"/>
    </source>
</evidence>
<dbReference type="InterPro" id="IPR039650">
    <property type="entry name" value="HdrA-like"/>
</dbReference>
<keyword evidence="4" id="KW-0408">Iron</keyword>
<evidence type="ECO:0000256" key="4">
    <source>
        <dbReference type="ARBA" id="ARBA00023004"/>
    </source>
</evidence>
<dbReference type="InterPro" id="IPR036188">
    <property type="entry name" value="FAD/NAD-bd_sf"/>
</dbReference>
<keyword evidence="5" id="KW-0411">Iron-sulfur</keyword>
<organism evidence="6 7">
    <name type="scientific">Sphingobacterium paramultivorum</name>
    <dbReference type="NCBI Taxonomy" id="2886510"/>
    <lineage>
        <taxon>Bacteria</taxon>
        <taxon>Pseudomonadati</taxon>
        <taxon>Bacteroidota</taxon>
        <taxon>Sphingobacteriia</taxon>
        <taxon>Sphingobacteriales</taxon>
        <taxon>Sphingobacteriaceae</taxon>
        <taxon>Sphingobacterium</taxon>
    </lineage>
</organism>
<evidence type="ECO:0000313" key="7">
    <source>
        <dbReference type="Proteomes" id="UP000515450"/>
    </source>
</evidence>
<dbReference type="PANTHER" id="PTHR43498">
    <property type="entry name" value="FERREDOXIN:COB-COM HETERODISULFIDE REDUCTASE SUBUNIT A"/>
    <property type="match status" value="1"/>
</dbReference>
<dbReference type="SUPFAM" id="SSF51905">
    <property type="entry name" value="FAD/NAD(P)-binding domain"/>
    <property type="match status" value="1"/>
</dbReference>
<accession>A0A7G5E710</accession>
<keyword evidence="3" id="KW-0560">Oxidoreductase</keyword>
<dbReference type="GO" id="GO:0051539">
    <property type="term" value="F:4 iron, 4 sulfur cluster binding"/>
    <property type="evidence" value="ECO:0007669"/>
    <property type="project" value="UniProtKB-KW"/>
</dbReference>
<dbReference type="EMBL" id="CP058555">
    <property type="protein sequence ID" value="QMV69785.1"/>
    <property type="molecule type" value="Genomic_DNA"/>
</dbReference>
<protein>
    <submittedName>
        <fullName evidence="6">FAD-dependent oxidoreductase</fullName>
    </submittedName>
</protein>
<keyword evidence="7" id="KW-1185">Reference proteome</keyword>
<dbReference type="Proteomes" id="UP000515450">
    <property type="component" value="Chromosome"/>
</dbReference>
<gene>
    <name evidence="6" type="ORF">HS960_19945</name>
</gene>
<reference evidence="6 7" key="1">
    <citation type="journal article" date="2020" name="G3 (Bethesda)">
        <title>CeMbio - The Caenorhabditis elegans Microbiome Resource.</title>
        <authorList>
            <person name="Dirksen P."/>
            <person name="Assie A."/>
            <person name="Zimmermann J."/>
            <person name="Zhang F."/>
            <person name="Tietje A.M."/>
            <person name="Marsh S.A."/>
            <person name="Felix M.A."/>
            <person name="Shapira M."/>
            <person name="Kaleta C."/>
            <person name="Schulenburg H."/>
            <person name="Samuel B."/>
        </authorList>
    </citation>
    <scope>NUCLEOTIDE SEQUENCE [LARGE SCALE GENOMIC DNA]</scope>
    <source>
        <strain evidence="6 7">BIGb0170</strain>
    </source>
</reference>